<keyword evidence="2" id="KW-1185">Reference proteome</keyword>
<evidence type="ECO:0000313" key="1">
    <source>
        <dbReference type="EMBL" id="TLP35742.1"/>
    </source>
</evidence>
<protein>
    <submittedName>
        <fullName evidence="1">Uncharacterized protein</fullName>
    </submittedName>
</protein>
<accession>A0A5R8XYA8</accession>
<dbReference type="AlphaFoldDB" id="A0A5R8XYA8"/>
<gene>
    <name evidence="1" type="ORF">FDK22_13880</name>
</gene>
<name>A0A5R8XYA8_9BACT</name>
<dbReference type="EMBL" id="VANU01000007">
    <property type="protein sequence ID" value="TLP35742.1"/>
    <property type="molecule type" value="Genomic_DNA"/>
</dbReference>
<sequence length="104" mass="12101">MRITITEAEFEAIQKILVQNDTMLYNRFNEEFKKSILSCTPKKIKATKKANNVKRKRSRTAITNAVNMLRFENKKITIYNVAKTAEISYNTAKQYKDFIMAQSA</sequence>
<comment type="caution">
    <text evidence="1">The sequence shown here is derived from an EMBL/GenBank/DDBJ whole genome shotgun (WGS) entry which is preliminary data.</text>
</comment>
<organism evidence="1 2">
    <name type="scientific">Arcobacter arenosus</name>
    <dbReference type="NCBI Taxonomy" id="2576037"/>
    <lineage>
        <taxon>Bacteria</taxon>
        <taxon>Pseudomonadati</taxon>
        <taxon>Campylobacterota</taxon>
        <taxon>Epsilonproteobacteria</taxon>
        <taxon>Campylobacterales</taxon>
        <taxon>Arcobacteraceae</taxon>
        <taxon>Arcobacter</taxon>
    </lineage>
</organism>
<dbReference type="OrthoDB" id="5348611at2"/>
<dbReference type="RefSeq" id="WP_138153588.1">
    <property type="nucleotide sequence ID" value="NZ_CBDDKQ010000004.1"/>
</dbReference>
<evidence type="ECO:0000313" key="2">
    <source>
        <dbReference type="Proteomes" id="UP000308901"/>
    </source>
</evidence>
<proteinExistence type="predicted"/>
<dbReference type="Proteomes" id="UP000308901">
    <property type="component" value="Unassembled WGS sequence"/>
</dbReference>
<reference evidence="1 2" key="1">
    <citation type="submission" date="2019-05" db="EMBL/GenBank/DDBJ databases">
        <title>Arcobacter sp. nov., isolated from sea sediment.</title>
        <authorList>
            <person name="Kim W."/>
        </authorList>
    </citation>
    <scope>NUCLEOTIDE SEQUENCE [LARGE SCALE GENOMIC DNA]</scope>
    <source>
        <strain evidence="1 2">CAU 1517</strain>
    </source>
</reference>